<protein>
    <submittedName>
        <fullName evidence="1">Uncharacterized protein</fullName>
    </submittedName>
</protein>
<dbReference type="STRING" id="1314674.A0A0D7AWX2"/>
<dbReference type="OrthoDB" id="2107880at2759"/>
<reference evidence="1 2" key="1">
    <citation type="journal article" date="2015" name="Fungal Genet. Biol.">
        <title>Evolution of novel wood decay mechanisms in Agaricales revealed by the genome sequences of Fistulina hepatica and Cylindrobasidium torrendii.</title>
        <authorList>
            <person name="Floudas D."/>
            <person name="Held B.W."/>
            <person name="Riley R."/>
            <person name="Nagy L.G."/>
            <person name="Koehler G."/>
            <person name="Ransdell A.S."/>
            <person name="Younus H."/>
            <person name="Chow J."/>
            <person name="Chiniquy J."/>
            <person name="Lipzen A."/>
            <person name="Tritt A."/>
            <person name="Sun H."/>
            <person name="Haridas S."/>
            <person name="LaButti K."/>
            <person name="Ohm R.A."/>
            <person name="Kues U."/>
            <person name="Blanchette R.A."/>
            <person name="Grigoriev I.V."/>
            <person name="Minto R.E."/>
            <person name="Hibbett D.S."/>
        </authorList>
    </citation>
    <scope>NUCLEOTIDE SEQUENCE [LARGE SCALE GENOMIC DNA]</scope>
    <source>
        <strain evidence="1 2">FP15055 ss-10</strain>
    </source>
</reference>
<dbReference type="Pfam" id="PF20180">
    <property type="entry name" value="UQCC2_CBP6"/>
    <property type="match status" value="1"/>
</dbReference>
<sequence>MAPGPLSQKLTQIGSRWALDILRPETQFGTFLQALAKHPGLTQDTVTAAQLLERHAALKKYPLSPRMLKPASSPQYYSRLIEATEMSAQGIGRPGWKRLLGIR</sequence>
<name>A0A0D7AWX2_9AGAR</name>
<evidence type="ECO:0000313" key="1">
    <source>
        <dbReference type="EMBL" id="KIY62878.1"/>
    </source>
</evidence>
<proteinExistence type="predicted"/>
<accession>A0A0D7AWX2</accession>
<evidence type="ECO:0000313" key="2">
    <source>
        <dbReference type="Proteomes" id="UP000054007"/>
    </source>
</evidence>
<keyword evidence="2" id="KW-1185">Reference proteome</keyword>
<gene>
    <name evidence="1" type="ORF">CYLTODRAFT_360851</name>
</gene>
<dbReference type="Proteomes" id="UP000054007">
    <property type="component" value="Unassembled WGS sequence"/>
</dbReference>
<dbReference type="AlphaFoldDB" id="A0A0D7AWX2"/>
<dbReference type="EMBL" id="KN880740">
    <property type="protein sequence ID" value="KIY62878.1"/>
    <property type="molecule type" value="Genomic_DNA"/>
</dbReference>
<organism evidence="1 2">
    <name type="scientific">Cylindrobasidium torrendii FP15055 ss-10</name>
    <dbReference type="NCBI Taxonomy" id="1314674"/>
    <lineage>
        <taxon>Eukaryota</taxon>
        <taxon>Fungi</taxon>
        <taxon>Dikarya</taxon>
        <taxon>Basidiomycota</taxon>
        <taxon>Agaricomycotina</taxon>
        <taxon>Agaricomycetes</taxon>
        <taxon>Agaricomycetidae</taxon>
        <taxon>Agaricales</taxon>
        <taxon>Marasmiineae</taxon>
        <taxon>Physalacriaceae</taxon>
        <taxon>Cylindrobasidium</taxon>
    </lineage>
</organism>